<dbReference type="PROSITE" id="PS50977">
    <property type="entry name" value="HTH_TETR_2"/>
    <property type="match status" value="1"/>
</dbReference>
<sequence length="203" mass="22734">MPRIGRKEQILEKASQLFRSKGYHGTTIRDISEASGILSGSLYAHIDSKEDLLFEITDRGADLFLKSLRPIVDGDEDPVTKLRQAMVAHVRVIADNLEAATVFFHEWKALTRERRACIQVKRDEYEDLWGRLLDEGEQKGSFHLEDEKFARLLILSAMNGLYQWYNPQGAQSPEEVAERFAAILLAGLDSGKGGDSGDGGRTP</sequence>
<evidence type="ECO:0000313" key="8">
    <source>
        <dbReference type="Proteomes" id="UP001595843"/>
    </source>
</evidence>
<dbReference type="Pfam" id="PF00440">
    <property type="entry name" value="TetR_N"/>
    <property type="match status" value="1"/>
</dbReference>
<evidence type="ECO:0000256" key="2">
    <source>
        <dbReference type="ARBA" id="ARBA00023015"/>
    </source>
</evidence>
<evidence type="ECO:0000256" key="5">
    <source>
        <dbReference type="PROSITE-ProRule" id="PRU00335"/>
    </source>
</evidence>
<dbReference type="InterPro" id="IPR041490">
    <property type="entry name" value="KstR2_TetR_C"/>
</dbReference>
<proteinExistence type="predicted"/>
<dbReference type="PRINTS" id="PR00455">
    <property type="entry name" value="HTHTETR"/>
</dbReference>
<feature type="domain" description="HTH tetR-type" evidence="6">
    <location>
        <begin position="4"/>
        <end position="64"/>
    </location>
</feature>
<dbReference type="SUPFAM" id="SSF46689">
    <property type="entry name" value="Homeodomain-like"/>
    <property type="match status" value="1"/>
</dbReference>
<keyword evidence="2" id="KW-0805">Transcription regulation</keyword>
<dbReference type="InterPro" id="IPR009057">
    <property type="entry name" value="Homeodomain-like_sf"/>
</dbReference>
<dbReference type="PANTHER" id="PTHR30055">
    <property type="entry name" value="HTH-TYPE TRANSCRIPTIONAL REGULATOR RUTR"/>
    <property type="match status" value="1"/>
</dbReference>
<keyword evidence="8" id="KW-1185">Reference proteome</keyword>
<gene>
    <name evidence="7" type="ORF">ACFOUO_03615</name>
</gene>
<dbReference type="InterPro" id="IPR036271">
    <property type="entry name" value="Tet_transcr_reg_TetR-rel_C_sf"/>
</dbReference>
<reference evidence="8" key="1">
    <citation type="journal article" date="2019" name="Int. J. Syst. Evol. Microbiol.">
        <title>The Global Catalogue of Microorganisms (GCM) 10K type strain sequencing project: providing services to taxonomists for standard genome sequencing and annotation.</title>
        <authorList>
            <consortium name="The Broad Institute Genomics Platform"/>
            <consortium name="The Broad Institute Genome Sequencing Center for Infectious Disease"/>
            <person name="Wu L."/>
            <person name="Ma J."/>
        </authorList>
    </citation>
    <scope>NUCLEOTIDE SEQUENCE [LARGE SCALE GENOMIC DNA]</scope>
    <source>
        <strain evidence="8">IBRC-M 10813</strain>
    </source>
</reference>
<dbReference type="Gene3D" id="1.10.10.60">
    <property type="entry name" value="Homeodomain-like"/>
    <property type="match status" value="1"/>
</dbReference>
<dbReference type="SUPFAM" id="SSF48498">
    <property type="entry name" value="Tetracyclin repressor-like, C-terminal domain"/>
    <property type="match status" value="1"/>
</dbReference>
<evidence type="ECO:0000256" key="1">
    <source>
        <dbReference type="ARBA" id="ARBA00022491"/>
    </source>
</evidence>
<evidence type="ECO:0000256" key="4">
    <source>
        <dbReference type="ARBA" id="ARBA00023163"/>
    </source>
</evidence>
<dbReference type="RefSeq" id="WP_380702229.1">
    <property type="nucleotide sequence ID" value="NZ_JBHSAP010000007.1"/>
</dbReference>
<feature type="DNA-binding region" description="H-T-H motif" evidence="5">
    <location>
        <begin position="27"/>
        <end position="46"/>
    </location>
</feature>
<accession>A0ABV8JBN6</accession>
<protein>
    <submittedName>
        <fullName evidence="7">TetR/AcrR family transcriptional regulator</fullName>
    </submittedName>
</protein>
<evidence type="ECO:0000313" key="7">
    <source>
        <dbReference type="EMBL" id="MFC4075890.1"/>
    </source>
</evidence>
<dbReference type="InterPro" id="IPR001647">
    <property type="entry name" value="HTH_TetR"/>
</dbReference>
<keyword evidence="3 5" id="KW-0238">DNA-binding</keyword>
<comment type="caution">
    <text evidence="7">The sequence shown here is derived from an EMBL/GenBank/DDBJ whole genome shotgun (WGS) entry which is preliminary data.</text>
</comment>
<dbReference type="Pfam" id="PF17932">
    <property type="entry name" value="TetR_C_24"/>
    <property type="match status" value="1"/>
</dbReference>
<organism evidence="7 8">
    <name type="scientific">Salinithrix halophila</name>
    <dbReference type="NCBI Taxonomy" id="1485204"/>
    <lineage>
        <taxon>Bacteria</taxon>
        <taxon>Bacillati</taxon>
        <taxon>Bacillota</taxon>
        <taxon>Bacilli</taxon>
        <taxon>Bacillales</taxon>
        <taxon>Thermoactinomycetaceae</taxon>
        <taxon>Salinithrix</taxon>
    </lineage>
</organism>
<evidence type="ECO:0000256" key="3">
    <source>
        <dbReference type="ARBA" id="ARBA00023125"/>
    </source>
</evidence>
<name>A0ABV8JBN6_9BACL</name>
<dbReference type="InterPro" id="IPR050109">
    <property type="entry name" value="HTH-type_TetR-like_transc_reg"/>
</dbReference>
<dbReference type="Gene3D" id="1.10.357.10">
    <property type="entry name" value="Tetracycline Repressor, domain 2"/>
    <property type="match status" value="1"/>
</dbReference>
<dbReference type="Proteomes" id="UP001595843">
    <property type="component" value="Unassembled WGS sequence"/>
</dbReference>
<dbReference type="PANTHER" id="PTHR30055:SF175">
    <property type="entry name" value="HTH-TYPE TRANSCRIPTIONAL REPRESSOR KSTR2"/>
    <property type="match status" value="1"/>
</dbReference>
<evidence type="ECO:0000259" key="6">
    <source>
        <dbReference type="PROSITE" id="PS50977"/>
    </source>
</evidence>
<keyword evidence="1" id="KW-0678">Repressor</keyword>
<keyword evidence="4" id="KW-0804">Transcription</keyword>
<dbReference type="EMBL" id="JBHSAP010000007">
    <property type="protein sequence ID" value="MFC4075890.1"/>
    <property type="molecule type" value="Genomic_DNA"/>
</dbReference>